<dbReference type="Proteomes" id="UP001482620">
    <property type="component" value="Unassembled WGS sequence"/>
</dbReference>
<feature type="compositionally biased region" description="Basic and acidic residues" evidence="1">
    <location>
        <begin position="92"/>
        <end position="108"/>
    </location>
</feature>
<accession>A0ABV0TR57</accession>
<evidence type="ECO:0000256" key="1">
    <source>
        <dbReference type="SAM" id="MobiDB-lite"/>
    </source>
</evidence>
<comment type="caution">
    <text evidence="2">The sequence shown here is derived from an EMBL/GenBank/DDBJ whole genome shotgun (WGS) entry which is preliminary data.</text>
</comment>
<gene>
    <name evidence="2" type="ORF">ILYODFUR_037069</name>
</gene>
<name>A0ABV0TR57_9TELE</name>
<feature type="compositionally biased region" description="Polar residues" evidence="1">
    <location>
        <begin position="72"/>
        <end position="90"/>
    </location>
</feature>
<feature type="compositionally biased region" description="Polar residues" evidence="1">
    <location>
        <begin position="132"/>
        <end position="143"/>
    </location>
</feature>
<feature type="region of interest" description="Disordered" evidence="1">
    <location>
        <begin position="13"/>
        <end position="143"/>
    </location>
</feature>
<evidence type="ECO:0000313" key="2">
    <source>
        <dbReference type="EMBL" id="MEQ2234989.1"/>
    </source>
</evidence>
<keyword evidence="3" id="KW-1185">Reference proteome</keyword>
<evidence type="ECO:0000313" key="3">
    <source>
        <dbReference type="Proteomes" id="UP001482620"/>
    </source>
</evidence>
<protein>
    <submittedName>
        <fullName evidence="2">Uncharacterized protein</fullName>
    </submittedName>
</protein>
<proteinExistence type="predicted"/>
<sequence length="143" mass="15471">MCIQGFSIKICNSECEEPQTRPLDPGQIRRRSKPQTSKGPLEHRNPRKTIAGTTVTPSREEQGRIPGEPHSSHSAEASGNCSRLCQSRSSHGPRDSGKYHSPSKDPTEPRGPGPSKQPPGVIQHTPKHPAPNTASLPAQTLFS</sequence>
<dbReference type="EMBL" id="JAHRIQ010042668">
    <property type="protein sequence ID" value="MEQ2234989.1"/>
    <property type="molecule type" value="Genomic_DNA"/>
</dbReference>
<organism evidence="2 3">
    <name type="scientific">Ilyodon furcidens</name>
    <name type="common">goldbreast splitfin</name>
    <dbReference type="NCBI Taxonomy" id="33524"/>
    <lineage>
        <taxon>Eukaryota</taxon>
        <taxon>Metazoa</taxon>
        <taxon>Chordata</taxon>
        <taxon>Craniata</taxon>
        <taxon>Vertebrata</taxon>
        <taxon>Euteleostomi</taxon>
        <taxon>Actinopterygii</taxon>
        <taxon>Neopterygii</taxon>
        <taxon>Teleostei</taxon>
        <taxon>Neoteleostei</taxon>
        <taxon>Acanthomorphata</taxon>
        <taxon>Ovalentaria</taxon>
        <taxon>Atherinomorphae</taxon>
        <taxon>Cyprinodontiformes</taxon>
        <taxon>Goodeidae</taxon>
        <taxon>Ilyodon</taxon>
    </lineage>
</organism>
<reference evidence="2 3" key="1">
    <citation type="submission" date="2021-06" db="EMBL/GenBank/DDBJ databases">
        <authorList>
            <person name="Palmer J.M."/>
        </authorList>
    </citation>
    <scope>NUCLEOTIDE SEQUENCE [LARGE SCALE GENOMIC DNA]</scope>
    <source>
        <strain evidence="3">if_2019</strain>
        <tissue evidence="2">Muscle</tissue>
    </source>
</reference>